<evidence type="ECO:0000313" key="4">
    <source>
        <dbReference type="Proteomes" id="UP001500051"/>
    </source>
</evidence>
<dbReference type="InterPro" id="IPR019692">
    <property type="entry name" value="CFP-6_PH"/>
</dbReference>
<dbReference type="Pfam" id="PF10756">
    <property type="entry name" value="bPH_6"/>
    <property type="match status" value="1"/>
</dbReference>
<reference evidence="4" key="1">
    <citation type="journal article" date="2019" name="Int. J. Syst. Evol. Microbiol.">
        <title>The Global Catalogue of Microorganisms (GCM) 10K type strain sequencing project: providing services to taxonomists for standard genome sequencing and annotation.</title>
        <authorList>
            <consortium name="The Broad Institute Genomics Platform"/>
            <consortium name="The Broad Institute Genome Sequencing Center for Infectious Disease"/>
            <person name="Wu L."/>
            <person name="Ma J."/>
        </authorList>
    </citation>
    <scope>NUCLEOTIDE SEQUENCE [LARGE SCALE GENOMIC DNA]</scope>
    <source>
        <strain evidence="4">JCM 16548</strain>
    </source>
</reference>
<evidence type="ECO:0000313" key="3">
    <source>
        <dbReference type="EMBL" id="GAA3712961.1"/>
    </source>
</evidence>
<proteinExistence type="predicted"/>
<name>A0ABP7E1H1_9ACTN</name>
<feature type="transmembrane region" description="Helical" evidence="1">
    <location>
        <begin position="57"/>
        <end position="80"/>
    </location>
</feature>
<feature type="transmembrane region" description="Helical" evidence="1">
    <location>
        <begin position="25"/>
        <end position="45"/>
    </location>
</feature>
<keyword evidence="1" id="KW-0472">Membrane</keyword>
<protein>
    <recommendedName>
        <fullName evidence="2">Low molecular weight protein antigen 6 PH domain-containing protein</fullName>
    </recommendedName>
</protein>
<keyword evidence="1" id="KW-1133">Transmembrane helix</keyword>
<dbReference type="EMBL" id="BAAAYX010000014">
    <property type="protein sequence ID" value="GAA3712961.1"/>
    <property type="molecule type" value="Genomic_DNA"/>
</dbReference>
<sequence>MAAPHQPTPAAGDQPVSYRSNRLRFFVMVAALGLVALSFVFWVALPPNLKAEFTLSQAVTLLLILGLFVFALLIVGNGVVRADADGLSFRNGLSRHRYPWSRVHQVVMRPGDAWAQVLLIPTDRAVEVAADLDHRMLMGIQRGDGTYATAAVEDLNRRLKAARQHPHG</sequence>
<accession>A0ABP7E1H1</accession>
<organism evidence="3 4">
    <name type="scientific">Microlunatus aurantiacus</name>
    <dbReference type="NCBI Taxonomy" id="446786"/>
    <lineage>
        <taxon>Bacteria</taxon>
        <taxon>Bacillati</taxon>
        <taxon>Actinomycetota</taxon>
        <taxon>Actinomycetes</taxon>
        <taxon>Propionibacteriales</taxon>
        <taxon>Propionibacteriaceae</taxon>
        <taxon>Microlunatus</taxon>
    </lineage>
</organism>
<keyword evidence="4" id="KW-1185">Reference proteome</keyword>
<gene>
    <name evidence="3" type="ORF">GCM10022204_34960</name>
</gene>
<keyword evidence="1" id="KW-0812">Transmembrane</keyword>
<feature type="domain" description="Low molecular weight protein antigen 6 PH" evidence="2">
    <location>
        <begin position="80"/>
        <end position="155"/>
    </location>
</feature>
<comment type="caution">
    <text evidence="3">The sequence shown here is derived from an EMBL/GenBank/DDBJ whole genome shotgun (WGS) entry which is preliminary data.</text>
</comment>
<evidence type="ECO:0000259" key="2">
    <source>
        <dbReference type="Pfam" id="PF10756"/>
    </source>
</evidence>
<evidence type="ECO:0000256" key="1">
    <source>
        <dbReference type="SAM" id="Phobius"/>
    </source>
</evidence>
<dbReference type="Proteomes" id="UP001500051">
    <property type="component" value="Unassembled WGS sequence"/>
</dbReference>